<dbReference type="Pfam" id="PF00550">
    <property type="entry name" value="PP-binding"/>
    <property type="match status" value="1"/>
</dbReference>
<sequence length="96" mass="10601">MSQALAGSAAETTPIRAHTRQFLARHVGDTMPSDSDDLFKAGYVNSLFLMQLVTFVETRFAVTVEDDDLKIENFRSVEAICEFVAGKDWALQSAEA</sequence>
<reference evidence="2 3" key="1">
    <citation type="submission" date="2020-01" db="EMBL/GenBank/DDBJ databases">
        <title>Jiella pacifica sp. nov.</title>
        <authorList>
            <person name="Xue Z."/>
            <person name="Zhu S."/>
            <person name="Chen J."/>
            <person name="Yang J."/>
        </authorList>
    </citation>
    <scope>NUCLEOTIDE SEQUENCE [LARGE SCALE GENOMIC DNA]</scope>
    <source>
        <strain evidence="2 3">40Bstr34</strain>
    </source>
</reference>
<dbReference type="Gene3D" id="1.10.1200.10">
    <property type="entry name" value="ACP-like"/>
    <property type="match status" value="1"/>
</dbReference>
<dbReference type="EMBL" id="JAAAMG010000013">
    <property type="protein sequence ID" value="NDW06012.1"/>
    <property type="molecule type" value="Genomic_DNA"/>
</dbReference>
<keyword evidence="3" id="KW-1185">Reference proteome</keyword>
<accession>A0A6N9T613</accession>
<protein>
    <submittedName>
        <fullName evidence="2">Acyl carrier protein</fullName>
    </submittedName>
</protein>
<gene>
    <name evidence="2" type="ORF">GTK09_16445</name>
</gene>
<name>A0A6N9T613_9HYPH</name>
<evidence type="ECO:0000259" key="1">
    <source>
        <dbReference type="Pfam" id="PF00550"/>
    </source>
</evidence>
<dbReference type="Proteomes" id="UP000469011">
    <property type="component" value="Unassembled WGS sequence"/>
</dbReference>
<evidence type="ECO:0000313" key="2">
    <source>
        <dbReference type="EMBL" id="NDW06012.1"/>
    </source>
</evidence>
<dbReference type="SUPFAM" id="SSF47336">
    <property type="entry name" value="ACP-like"/>
    <property type="match status" value="1"/>
</dbReference>
<comment type="caution">
    <text evidence="2">The sequence shown here is derived from an EMBL/GenBank/DDBJ whole genome shotgun (WGS) entry which is preliminary data.</text>
</comment>
<dbReference type="AlphaFoldDB" id="A0A6N9T613"/>
<dbReference type="InterPro" id="IPR036736">
    <property type="entry name" value="ACP-like_sf"/>
</dbReference>
<dbReference type="InterPro" id="IPR009081">
    <property type="entry name" value="PP-bd_ACP"/>
</dbReference>
<dbReference type="RefSeq" id="WP_163464483.1">
    <property type="nucleotide sequence ID" value="NZ_JAAAMG010000013.1"/>
</dbReference>
<evidence type="ECO:0000313" key="3">
    <source>
        <dbReference type="Proteomes" id="UP000469011"/>
    </source>
</evidence>
<proteinExistence type="predicted"/>
<organism evidence="2 3">
    <name type="scientific">Jiella pacifica</name>
    <dbReference type="NCBI Taxonomy" id="2696469"/>
    <lineage>
        <taxon>Bacteria</taxon>
        <taxon>Pseudomonadati</taxon>
        <taxon>Pseudomonadota</taxon>
        <taxon>Alphaproteobacteria</taxon>
        <taxon>Hyphomicrobiales</taxon>
        <taxon>Aurantimonadaceae</taxon>
        <taxon>Jiella</taxon>
    </lineage>
</organism>
<feature type="domain" description="Carrier" evidence="1">
    <location>
        <begin position="32"/>
        <end position="84"/>
    </location>
</feature>